<protein>
    <submittedName>
        <fullName evidence="3">Heavy-metal-associated domain-containing protein</fullName>
    </submittedName>
</protein>
<gene>
    <name evidence="3" type="ORF">QLS71_004220</name>
</gene>
<evidence type="ECO:0000313" key="4">
    <source>
        <dbReference type="Proteomes" id="UP001224325"/>
    </source>
</evidence>
<dbReference type="GO" id="GO:0046872">
    <property type="term" value="F:metal ion binding"/>
    <property type="evidence" value="ECO:0007669"/>
    <property type="project" value="InterPro"/>
</dbReference>
<proteinExistence type="predicted"/>
<dbReference type="Pfam" id="PF00403">
    <property type="entry name" value="HMA"/>
    <property type="match status" value="1"/>
</dbReference>
<evidence type="ECO:0000259" key="2">
    <source>
        <dbReference type="Pfam" id="PF00403"/>
    </source>
</evidence>
<feature type="signal peptide" evidence="1">
    <location>
        <begin position="1"/>
        <end position="18"/>
    </location>
</feature>
<sequence length="123" mass="13848">MKKLIIVLTVLVSSITFAQNKNEKASLEVDGVCLMCKSRIEKACFNTKGVKSAVWDVKTHELKLIYDARKTNLKTIQNSVVAVGHDTKGLKATDKAYETVHPCCKYRDTDVKDDHKEDDSHDH</sequence>
<dbReference type="Proteomes" id="UP001224325">
    <property type="component" value="Chromosome"/>
</dbReference>
<dbReference type="Gene3D" id="3.30.70.100">
    <property type="match status" value="1"/>
</dbReference>
<reference evidence="3" key="1">
    <citation type="submission" date="2024-04" db="EMBL/GenBank/DDBJ databases">
        <title>Mariniflexile litorale, isolated from the shallow sediments of the Sea of Japan.</title>
        <authorList>
            <person name="Romanenko L."/>
            <person name="Isaeva M."/>
        </authorList>
    </citation>
    <scope>NUCLEOTIDE SEQUENCE [LARGE SCALE GENOMIC DNA]</scope>
    <source>
        <strain evidence="3">KMM 9835</strain>
    </source>
</reference>
<feature type="chain" id="PRO_5043716908" evidence="1">
    <location>
        <begin position="19"/>
        <end position="123"/>
    </location>
</feature>
<dbReference type="RefSeq" id="WP_308990668.1">
    <property type="nucleotide sequence ID" value="NZ_CP155618.1"/>
</dbReference>
<dbReference type="InterPro" id="IPR006121">
    <property type="entry name" value="HMA_dom"/>
</dbReference>
<dbReference type="EMBL" id="CP155618">
    <property type="protein sequence ID" value="XBL15226.1"/>
    <property type="molecule type" value="Genomic_DNA"/>
</dbReference>
<keyword evidence="4" id="KW-1185">Reference proteome</keyword>
<evidence type="ECO:0000313" key="3">
    <source>
        <dbReference type="EMBL" id="XBL15226.1"/>
    </source>
</evidence>
<dbReference type="KEGG" id="mlil:QLS71_004220"/>
<evidence type="ECO:0000256" key="1">
    <source>
        <dbReference type="SAM" id="SignalP"/>
    </source>
</evidence>
<accession>A0AAU7EI74</accession>
<dbReference type="AlphaFoldDB" id="A0AAU7EI74"/>
<name>A0AAU7EI74_9FLAO</name>
<keyword evidence="1" id="KW-0732">Signal</keyword>
<dbReference type="InterPro" id="IPR036163">
    <property type="entry name" value="HMA_dom_sf"/>
</dbReference>
<feature type="domain" description="HMA" evidence="2">
    <location>
        <begin position="28"/>
        <end position="85"/>
    </location>
</feature>
<organism evidence="3 4">
    <name type="scientific">Mariniflexile litorale</name>
    <dbReference type="NCBI Taxonomy" id="3045158"/>
    <lineage>
        <taxon>Bacteria</taxon>
        <taxon>Pseudomonadati</taxon>
        <taxon>Bacteroidota</taxon>
        <taxon>Flavobacteriia</taxon>
        <taxon>Flavobacteriales</taxon>
        <taxon>Flavobacteriaceae</taxon>
        <taxon>Mariniflexile</taxon>
    </lineage>
</organism>
<dbReference type="SUPFAM" id="SSF55008">
    <property type="entry name" value="HMA, heavy metal-associated domain"/>
    <property type="match status" value="1"/>
</dbReference>